<feature type="transmembrane region" description="Helical" evidence="1">
    <location>
        <begin position="49"/>
        <end position="68"/>
    </location>
</feature>
<keyword evidence="1" id="KW-1133">Transmembrane helix</keyword>
<dbReference type="AlphaFoldDB" id="A0A8D9FEY6"/>
<dbReference type="EMBL" id="HBUF01656439">
    <property type="protein sequence ID" value="CAG6787871.1"/>
    <property type="molecule type" value="Transcribed_RNA"/>
</dbReference>
<feature type="transmembrane region" description="Helical" evidence="1">
    <location>
        <begin position="74"/>
        <end position="95"/>
    </location>
</feature>
<accession>A0A8D9FEY6</accession>
<sequence length="113" mass="13659">MKQQGLTFSKKNIHVYPHTYAIIIFKKIPREVFFYLDVFSFFYVEKKNLLGSFYFYFSFFYSFSYPSYTFLMDLLLLLSSFMFRSFFLLCLFHIIKDCNITSPQLPVLCFSNN</sequence>
<proteinExistence type="predicted"/>
<evidence type="ECO:0000256" key="1">
    <source>
        <dbReference type="SAM" id="Phobius"/>
    </source>
</evidence>
<organism evidence="2">
    <name type="scientific">Cacopsylla melanoneura</name>
    <dbReference type="NCBI Taxonomy" id="428564"/>
    <lineage>
        <taxon>Eukaryota</taxon>
        <taxon>Metazoa</taxon>
        <taxon>Ecdysozoa</taxon>
        <taxon>Arthropoda</taxon>
        <taxon>Hexapoda</taxon>
        <taxon>Insecta</taxon>
        <taxon>Pterygota</taxon>
        <taxon>Neoptera</taxon>
        <taxon>Paraneoptera</taxon>
        <taxon>Hemiptera</taxon>
        <taxon>Sternorrhyncha</taxon>
        <taxon>Psylloidea</taxon>
        <taxon>Psyllidae</taxon>
        <taxon>Psyllinae</taxon>
        <taxon>Cacopsylla</taxon>
    </lineage>
</organism>
<keyword evidence="1" id="KW-0812">Transmembrane</keyword>
<name>A0A8D9FEY6_9HEMI</name>
<keyword evidence="1" id="KW-0472">Membrane</keyword>
<evidence type="ECO:0000313" key="2">
    <source>
        <dbReference type="EMBL" id="CAG6787871.1"/>
    </source>
</evidence>
<protein>
    <submittedName>
        <fullName evidence="2">Uncharacterized protein</fullName>
    </submittedName>
</protein>
<reference evidence="2" key="1">
    <citation type="submission" date="2021-05" db="EMBL/GenBank/DDBJ databases">
        <authorList>
            <person name="Alioto T."/>
            <person name="Alioto T."/>
            <person name="Gomez Garrido J."/>
        </authorList>
    </citation>
    <scope>NUCLEOTIDE SEQUENCE</scope>
</reference>